<dbReference type="EMBL" id="BTGU01000001">
    <property type="protein sequence ID" value="GMN23682.1"/>
    <property type="molecule type" value="Genomic_DNA"/>
</dbReference>
<evidence type="ECO:0000313" key="2">
    <source>
        <dbReference type="Proteomes" id="UP001187192"/>
    </source>
</evidence>
<reference evidence="1" key="1">
    <citation type="submission" date="2023-07" db="EMBL/GenBank/DDBJ databases">
        <title>draft genome sequence of fig (Ficus carica).</title>
        <authorList>
            <person name="Takahashi T."/>
            <person name="Nishimura K."/>
        </authorList>
    </citation>
    <scope>NUCLEOTIDE SEQUENCE</scope>
</reference>
<name>A0AA88CNS0_FICCA</name>
<keyword evidence="2" id="KW-1185">Reference proteome</keyword>
<proteinExistence type="predicted"/>
<evidence type="ECO:0000313" key="1">
    <source>
        <dbReference type="EMBL" id="GMN23682.1"/>
    </source>
</evidence>
<accession>A0AA88CNS0</accession>
<protein>
    <submittedName>
        <fullName evidence="1">Uncharacterized protein</fullName>
    </submittedName>
</protein>
<gene>
    <name evidence="1" type="ORF">TIFTF001_000225</name>
</gene>
<organism evidence="1 2">
    <name type="scientific">Ficus carica</name>
    <name type="common">Common fig</name>
    <dbReference type="NCBI Taxonomy" id="3494"/>
    <lineage>
        <taxon>Eukaryota</taxon>
        <taxon>Viridiplantae</taxon>
        <taxon>Streptophyta</taxon>
        <taxon>Embryophyta</taxon>
        <taxon>Tracheophyta</taxon>
        <taxon>Spermatophyta</taxon>
        <taxon>Magnoliopsida</taxon>
        <taxon>eudicotyledons</taxon>
        <taxon>Gunneridae</taxon>
        <taxon>Pentapetalae</taxon>
        <taxon>rosids</taxon>
        <taxon>fabids</taxon>
        <taxon>Rosales</taxon>
        <taxon>Moraceae</taxon>
        <taxon>Ficeae</taxon>
        <taxon>Ficus</taxon>
    </lineage>
</organism>
<dbReference type="Proteomes" id="UP001187192">
    <property type="component" value="Unassembled WGS sequence"/>
</dbReference>
<sequence length="63" mass="7023">MLRRQWNCDPAAVAFSREAGLEHAIGDETVRPRPRASRYASMGKALDSHSELLIRARSSRACP</sequence>
<dbReference type="AlphaFoldDB" id="A0AA88CNS0"/>
<comment type="caution">
    <text evidence="1">The sequence shown here is derived from an EMBL/GenBank/DDBJ whole genome shotgun (WGS) entry which is preliminary data.</text>
</comment>